<dbReference type="GO" id="GO:0000162">
    <property type="term" value="P:L-tryptophan biosynthetic process"/>
    <property type="evidence" value="ECO:0007669"/>
    <property type="project" value="TreeGrafter"/>
</dbReference>
<feature type="domain" description="Chorismate-utilising enzyme C-terminal" evidence="1">
    <location>
        <begin position="164"/>
        <end position="421"/>
    </location>
</feature>
<dbReference type="Proteomes" id="UP000428328">
    <property type="component" value="Chromosome"/>
</dbReference>
<dbReference type="SUPFAM" id="SSF56322">
    <property type="entry name" value="ADC synthase"/>
    <property type="match status" value="1"/>
</dbReference>
<dbReference type="Gene3D" id="3.60.120.10">
    <property type="entry name" value="Anthranilate synthase"/>
    <property type="match status" value="1"/>
</dbReference>
<evidence type="ECO:0000313" key="3">
    <source>
        <dbReference type="Proteomes" id="UP000428328"/>
    </source>
</evidence>
<gene>
    <name evidence="2" type="ORF">GM415_04885</name>
</gene>
<dbReference type="EMBL" id="CP046400">
    <property type="protein sequence ID" value="QGY39483.1"/>
    <property type="molecule type" value="Genomic_DNA"/>
</dbReference>
<dbReference type="InterPro" id="IPR005801">
    <property type="entry name" value="ADC_synthase"/>
</dbReference>
<evidence type="ECO:0000313" key="2">
    <source>
        <dbReference type="EMBL" id="QGY39483.1"/>
    </source>
</evidence>
<name>A0A6I6JG53_9BACT</name>
<proteinExistence type="predicted"/>
<dbReference type="Pfam" id="PF00425">
    <property type="entry name" value="Chorismate_bind"/>
    <property type="match status" value="1"/>
</dbReference>
<dbReference type="PRINTS" id="PR00095">
    <property type="entry name" value="ANTSNTHASEI"/>
</dbReference>
<dbReference type="PANTHER" id="PTHR11236:SF9">
    <property type="entry name" value="ANTHRANILATE SYNTHASE COMPONENT 1"/>
    <property type="match status" value="1"/>
</dbReference>
<protein>
    <submittedName>
        <fullName evidence="2">Anthranilate synthase component I family protein</fullName>
    </submittedName>
</protein>
<reference evidence="2 3" key="1">
    <citation type="submission" date="2019-11" db="EMBL/GenBank/DDBJ databases">
        <authorList>
            <person name="Zheng R.K."/>
            <person name="Sun C.M."/>
        </authorList>
    </citation>
    <scope>NUCLEOTIDE SEQUENCE [LARGE SCALE GENOMIC DNA]</scope>
    <source>
        <strain evidence="2 3">SRB007</strain>
    </source>
</reference>
<evidence type="ECO:0000259" key="1">
    <source>
        <dbReference type="Pfam" id="PF00425"/>
    </source>
</evidence>
<dbReference type="AlphaFoldDB" id="A0A6I6JG53"/>
<dbReference type="InterPro" id="IPR015890">
    <property type="entry name" value="Chorismate_C"/>
</dbReference>
<organism evidence="2 3">
    <name type="scientific">Pseudodesulfovibrio cashew</name>
    <dbReference type="NCBI Taxonomy" id="2678688"/>
    <lineage>
        <taxon>Bacteria</taxon>
        <taxon>Pseudomonadati</taxon>
        <taxon>Thermodesulfobacteriota</taxon>
        <taxon>Desulfovibrionia</taxon>
        <taxon>Desulfovibrionales</taxon>
        <taxon>Desulfovibrionaceae</taxon>
    </lineage>
</organism>
<dbReference type="KEGG" id="psel:GM415_04885"/>
<sequence length="431" mass="46857">MTEERSLPTHAHTFPCSRAGFDALAGRLARSGGADFILSSPGYPAQTESVIGVEPVAELRFTPSTTPEEIKRFCFGSPGLSLGFVSYTYGMLLRGVASAKPLDFPLGHLKKFRAVAEFDPEAGAVVHTEDPALVRRIGLLLEVGEESTPPVTLPKGDFTASLDRAGYEAGVSEALERIRSGHTYQLNLSAKFSRHWPDLDPLALFMALRRDHPAPFYAWLESGPHRVLSTSPERFLRVADGEVLSQPIKGTLKVEPDAGEYEPGQEERLTGSAKESAELSMIVDLIRNDISTNCDYGSVRVENHKSVFQVDNLLQMYANVRGTLRQDRDCLDLFLDAFPGGSVTGCPKHSSMEIIEALEPHSRGVYCGSAVVIRDERNMDSSIAIRTATWDAASGGFAVYGGSGIVVDSDPAKEYRETIAKLEKFFALGGA</sequence>
<keyword evidence="3" id="KW-1185">Reference proteome</keyword>
<dbReference type="InterPro" id="IPR019999">
    <property type="entry name" value="Anth_synth_I-like"/>
</dbReference>
<dbReference type="PANTHER" id="PTHR11236">
    <property type="entry name" value="AMINOBENZOATE/ANTHRANILATE SYNTHASE"/>
    <property type="match status" value="1"/>
</dbReference>
<accession>A0A6I6JG53</accession>